<keyword evidence="3" id="KW-1185">Reference proteome</keyword>
<protein>
    <recommendedName>
        <fullName evidence="4">Lipoprotein</fullName>
    </recommendedName>
</protein>
<gene>
    <name evidence="2" type="ORF">HNR30_008456</name>
</gene>
<name>A0A7W0CTM9_9ACTN</name>
<evidence type="ECO:0008006" key="4">
    <source>
        <dbReference type="Google" id="ProtNLM"/>
    </source>
</evidence>
<dbReference type="AlphaFoldDB" id="A0A7W0CTM9"/>
<proteinExistence type="predicted"/>
<evidence type="ECO:0000256" key="1">
    <source>
        <dbReference type="SAM" id="SignalP"/>
    </source>
</evidence>
<evidence type="ECO:0000313" key="2">
    <source>
        <dbReference type="EMBL" id="MBA2897060.1"/>
    </source>
</evidence>
<dbReference type="RefSeq" id="WP_181615780.1">
    <property type="nucleotide sequence ID" value="NZ_BAABAM010000010.1"/>
</dbReference>
<organism evidence="2 3">
    <name type="scientific">Nonomuraea soli</name>
    <dbReference type="NCBI Taxonomy" id="1032476"/>
    <lineage>
        <taxon>Bacteria</taxon>
        <taxon>Bacillati</taxon>
        <taxon>Actinomycetota</taxon>
        <taxon>Actinomycetes</taxon>
        <taxon>Streptosporangiales</taxon>
        <taxon>Streptosporangiaceae</taxon>
        <taxon>Nonomuraea</taxon>
    </lineage>
</organism>
<keyword evidence="1" id="KW-0732">Signal</keyword>
<dbReference type="PROSITE" id="PS51257">
    <property type="entry name" value="PROKAR_LIPOPROTEIN"/>
    <property type="match status" value="1"/>
</dbReference>
<feature type="signal peptide" evidence="1">
    <location>
        <begin position="1"/>
        <end position="17"/>
    </location>
</feature>
<reference evidence="2 3" key="1">
    <citation type="submission" date="2020-07" db="EMBL/GenBank/DDBJ databases">
        <title>Genomic Encyclopedia of Type Strains, Phase IV (KMG-IV): sequencing the most valuable type-strain genomes for metagenomic binning, comparative biology and taxonomic classification.</title>
        <authorList>
            <person name="Goeker M."/>
        </authorList>
    </citation>
    <scope>NUCLEOTIDE SEQUENCE [LARGE SCALE GENOMIC DNA]</scope>
    <source>
        <strain evidence="2 3">DSM 45533</strain>
    </source>
</reference>
<feature type="chain" id="PRO_5039586157" description="Lipoprotein" evidence="1">
    <location>
        <begin position="18"/>
        <end position="287"/>
    </location>
</feature>
<dbReference type="EMBL" id="JACDUR010000010">
    <property type="protein sequence ID" value="MBA2897060.1"/>
    <property type="molecule type" value="Genomic_DNA"/>
</dbReference>
<dbReference type="Proteomes" id="UP000530928">
    <property type="component" value="Unassembled WGS sequence"/>
</dbReference>
<comment type="caution">
    <text evidence="2">The sequence shown here is derived from an EMBL/GenBank/DDBJ whole genome shotgun (WGS) entry which is preliminary data.</text>
</comment>
<accession>A0A7W0CTM9</accession>
<evidence type="ECO:0000313" key="3">
    <source>
        <dbReference type="Proteomes" id="UP000530928"/>
    </source>
</evidence>
<sequence length="287" mass="31698">MSRVIALFVMAAVAGCAATTPEAQPSPTVDPKVQQQRVEAAKADCMKRKGFTYTAFVWPEPTEDPEVVKGRSGDYALMKTYREKYGFGVFSMIVHPGMFGAKARSIGEDSPDPNHKVMQKLSEKQRMAYQDAAESCYGQAVKQVLGKEVKGVFDHYEKTMKAMEELRNRELNGDARLVELAAATAACLKDKGYRVDSAQPVAVAKRGRDEFGKEMSKFQKEMGGGKGMGKVMALEITPEQAKPLLDKEIKAALDDLECGRAFYAEYQPKSLALQTRVKGEYGVDVRE</sequence>